<dbReference type="EMBL" id="UINC01053252">
    <property type="protein sequence ID" value="SVB69542.1"/>
    <property type="molecule type" value="Genomic_DNA"/>
</dbReference>
<protein>
    <recommendedName>
        <fullName evidence="5">Amidohydrolase 3 domain-containing protein</fullName>
    </recommendedName>
</protein>
<evidence type="ECO:0000259" key="2">
    <source>
        <dbReference type="Pfam" id="PF01979"/>
    </source>
</evidence>
<dbReference type="PANTHER" id="PTHR11647">
    <property type="entry name" value="HYDRANTOINASE/DIHYDROPYRIMIDINASE FAMILY MEMBER"/>
    <property type="match status" value="1"/>
</dbReference>
<dbReference type="Gene3D" id="3.30.1490.130">
    <property type="entry name" value="D-aminoacylase. Domain 3"/>
    <property type="match status" value="1"/>
</dbReference>
<dbReference type="GO" id="GO:0016811">
    <property type="term" value="F:hydrolase activity, acting on carbon-nitrogen (but not peptide) bonds, in linear amides"/>
    <property type="evidence" value="ECO:0007669"/>
    <property type="project" value="InterPro"/>
</dbReference>
<dbReference type="Pfam" id="PF07969">
    <property type="entry name" value="Amidohydro_3"/>
    <property type="match status" value="1"/>
</dbReference>
<organism evidence="4">
    <name type="scientific">marine metagenome</name>
    <dbReference type="NCBI Taxonomy" id="408172"/>
    <lineage>
        <taxon>unclassified sequences</taxon>
        <taxon>metagenomes</taxon>
        <taxon>ecological metagenomes</taxon>
    </lineage>
</organism>
<reference evidence="4" key="1">
    <citation type="submission" date="2018-05" db="EMBL/GenBank/DDBJ databases">
        <authorList>
            <person name="Lanie J.A."/>
            <person name="Ng W.-L."/>
            <person name="Kazmierczak K.M."/>
            <person name="Andrzejewski T.M."/>
            <person name="Davidsen T.M."/>
            <person name="Wayne K.J."/>
            <person name="Tettelin H."/>
            <person name="Glass J.I."/>
            <person name="Rusch D."/>
            <person name="Podicherti R."/>
            <person name="Tsui H.-C.T."/>
            <person name="Winkler M.E."/>
        </authorList>
    </citation>
    <scope>NUCLEOTIDE SEQUENCE</scope>
</reference>
<accession>A0A382G3V1</accession>
<feature type="domain" description="Amidohydrolase 3" evidence="3">
    <location>
        <begin position="330"/>
        <end position="446"/>
    </location>
</feature>
<dbReference type="InterPro" id="IPR050378">
    <property type="entry name" value="Metallo-dep_Hydrolases_sf"/>
</dbReference>
<dbReference type="PANTHER" id="PTHR11647:SF1">
    <property type="entry name" value="COLLAPSIN RESPONSE MEDIATOR PROTEIN"/>
    <property type="match status" value="1"/>
</dbReference>
<dbReference type="Gene3D" id="3.20.20.140">
    <property type="entry name" value="Metal-dependent hydrolases"/>
    <property type="match status" value="1"/>
</dbReference>
<dbReference type="SUPFAM" id="SSF51556">
    <property type="entry name" value="Metallo-dependent hydrolases"/>
    <property type="match status" value="1"/>
</dbReference>
<dbReference type="InterPro" id="IPR032466">
    <property type="entry name" value="Metal_Hydrolase"/>
</dbReference>
<evidence type="ECO:0000259" key="3">
    <source>
        <dbReference type="Pfam" id="PF07969"/>
    </source>
</evidence>
<comment type="cofactor">
    <cofactor evidence="1">
        <name>Zn(2+)</name>
        <dbReference type="ChEBI" id="CHEBI:29105"/>
    </cofactor>
</comment>
<evidence type="ECO:0000313" key="4">
    <source>
        <dbReference type="EMBL" id="SVB69542.1"/>
    </source>
</evidence>
<dbReference type="InterPro" id="IPR011059">
    <property type="entry name" value="Metal-dep_hydrolase_composite"/>
</dbReference>
<name>A0A382G3V1_9ZZZZ</name>
<dbReference type="SUPFAM" id="SSF51338">
    <property type="entry name" value="Composite domain of metallo-dependent hydrolases"/>
    <property type="match status" value="1"/>
</dbReference>
<dbReference type="AlphaFoldDB" id="A0A382G3V1"/>
<dbReference type="InterPro" id="IPR006680">
    <property type="entry name" value="Amidohydro-rel"/>
</dbReference>
<feature type="non-terminal residue" evidence="4">
    <location>
        <position position="1"/>
    </location>
</feature>
<evidence type="ECO:0000256" key="1">
    <source>
        <dbReference type="ARBA" id="ARBA00001947"/>
    </source>
</evidence>
<evidence type="ECO:0008006" key="5">
    <source>
        <dbReference type="Google" id="ProtNLM"/>
    </source>
</evidence>
<dbReference type="InterPro" id="IPR013108">
    <property type="entry name" value="Amidohydro_3"/>
</dbReference>
<gene>
    <name evidence="4" type="ORF">METZ01_LOCUS222396</name>
</gene>
<dbReference type="InterPro" id="IPR023100">
    <property type="entry name" value="D-aminoacylase_insert_dom_sf"/>
</dbReference>
<dbReference type="NCBIfam" id="NF006560">
    <property type="entry name" value="PRK09061.1"/>
    <property type="match status" value="1"/>
</dbReference>
<feature type="domain" description="Amidohydrolase-related" evidence="2">
    <location>
        <begin position="71"/>
        <end position="232"/>
    </location>
</feature>
<proteinExistence type="predicted"/>
<sequence length="465" mass="50539">AVLGILFTLSLSLLSVARGQTFDLVINNGWIMDPESGLDAVRHLGVHAGRIVIVSDLALEGQREIDASDLVVSPGFIDIHAHGQTEEAYRLMVQDGVTSGFELEIGTAHVGEWYAERAGGQVLNYGISIGHIPIRMVLFDDPGSFLPMAAGGSGIAGPEIMDRMAEMMRQGIAEGAVAVGFGLAYTPAATETEFEAMLNIASEVNATAHIHTRGGLSGLQQIIDSAREAGTPLHIVHANSSGGSSINEFLGIIQSARDTGQDVTTEMYPYGASYSDIASALFDNWEDWEDDRFQRNMWVQTGEVLNRESFGRYRQIGGGVITFSRTEEQTRTALRNPLTMVASDGRILKGRGHPRSSGTYAKVLGQYVREEQVISLMDALRRMTIEPARRLEKFVPAMRNKGRIRVGADADITIFDPETIRDHATYADPILPSQGIEYVLVNGAVVLDEKNLNPEIRAGVAIRSN</sequence>
<dbReference type="Gene3D" id="2.30.40.10">
    <property type="entry name" value="Urease, subunit C, domain 1"/>
    <property type="match status" value="1"/>
</dbReference>
<dbReference type="Pfam" id="PF01979">
    <property type="entry name" value="Amidohydro_1"/>
    <property type="match status" value="1"/>
</dbReference>